<dbReference type="PANTHER" id="PTHR30273:SF2">
    <property type="entry name" value="PROTEIN FECR"/>
    <property type="match status" value="1"/>
</dbReference>
<evidence type="ECO:0000259" key="1">
    <source>
        <dbReference type="Pfam" id="PF04773"/>
    </source>
</evidence>
<reference evidence="3" key="2">
    <citation type="submission" date="2020-09" db="EMBL/GenBank/DDBJ databases">
        <authorList>
            <person name="Sun Q."/>
            <person name="Sedlacek I."/>
        </authorList>
    </citation>
    <scope>NUCLEOTIDE SEQUENCE</scope>
    <source>
        <strain evidence="3">CCM 7086</strain>
    </source>
</reference>
<dbReference type="Gene3D" id="2.60.120.1440">
    <property type="match status" value="1"/>
</dbReference>
<comment type="caution">
    <text evidence="3">The sequence shown here is derived from an EMBL/GenBank/DDBJ whole genome shotgun (WGS) entry which is preliminary data.</text>
</comment>
<accession>A0A8J2XX61</accession>
<dbReference type="GO" id="GO:0016989">
    <property type="term" value="F:sigma factor antagonist activity"/>
    <property type="evidence" value="ECO:0007669"/>
    <property type="project" value="TreeGrafter"/>
</dbReference>
<dbReference type="InterPro" id="IPR032623">
    <property type="entry name" value="FecR_N"/>
</dbReference>
<dbReference type="AlphaFoldDB" id="A0A8J2XX61"/>
<dbReference type="InterPro" id="IPR012373">
    <property type="entry name" value="Ferrdict_sens_TM"/>
</dbReference>
<evidence type="ECO:0000313" key="3">
    <source>
        <dbReference type="EMBL" id="GGB97474.1"/>
    </source>
</evidence>
<organism evidence="3 4">
    <name type="scientific">Oxalicibacterium flavum</name>
    <dbReference type="NCBI Taxonomy" id="179467"/>
    <lineage>
        <taxon>Bacteria</taxon>
        <taxon>Pseudomonadati</taxon>
        <taxon>Pseudomonadota</taxon>
        <taxon>Betaproteobacteria</taxon>
        <taxon>Burkholderiales</taxon>
        <taxon>Oxalobacteraceae</taxon>
        <taxon>Oxalicibacterium</taxon>
    </lineage>
</organism>
<proteinExistence type="predicted"/>
<dbReference type="Proteomes" id="UP000620266">
    <property type="component" value="Unassembled WGS sequence"/>
</dbReference>
<evidence type="ECO:0000313" key="4">
    <source>
        <dbReference type="Proteomes" id="UP000620266"/>
    </source>
</evidence>
<feature type="domain" description="FecR N-terminal" evidence="2">
    <location>
        <begin position="18"/>
        <end position="59"/>
    </location>
</feature>
<sequence length="329" mass="36312">MNTIAERFLPAVDPRAAREAAQWLMQLRSGQCSETDRLECQAWREADPANELAWQRAEMVSRTLGMVPPAVGMPVLDRPALLERRASVKTLAMLIAASPIVWAAYRAAPWQEWTAGTRTAKGEIRHMTLGDGTRLVLNTETAIDIAFDDTIRLVKLHAGEIHIETASDPVNRPHPFVVQSENGRVRAIGTRFSVRLEGALIDARTHVAVTQGAVEIRPGNAYHALQVVAAGQQTSFDSDAVSAPSPLPAHADAWVNGVLMADDTPLQEIVEQIARYRPGVLRCHPSVADLRVSGAFQLKDTDNILHLLQRSLPIRVQKRTRYWVSLEPT</sequence>
<name>A0A8J2XX61_9BURK</name>
<dbReference type="RefSeq" id="WP_188394443.1">
    <property type="nucleotide sequence ID" value="NZ_BMCG01000001.1"/>
</dbReference>
<dbReference type="Pfam" id="PF04773">
    <property type="entry name" value="FecR"/>
    <property type="match status" value="1"/>
</dbReference>
<protein>
    <submittedName>
        <fullName evidence="3">Iron uptake regulator</fullName>
    </submittedName>
</protein>
<keyword evidence="4" id="KW-1185">Reference proteome</keyword>
<dbReference type="EMBL" id="BMCG01000001">
    <property type="protein sequence ID" value="GGB97474.1"/>
    <property type="molecule type" value="Genomic_DNA"/>
</dbReference>
<evidence type="ECO:0000259" key="2">
    <source>
        <dbReference type="Pfam" id="PF16220"/>
    </source>
</evidence>
<dbReference type="PIRSF" id="PIRSF018266">
    <property type="entry name" value="FecR"/>
    <property type="match status" value="1"/>
</dbReference>
<reference evidence="3" key="1">
    <citation type="journal article" date="2014" name="Int. J. Syst. Evol. Microbiol.">
        <title>Complete genome sequence of Corynebacterium casei LMG S-19264T (=DSM 44701T), isolated from a smear-ripened cheese.</title>
        <authorList>
            <consortium name="US DOE Joint Genome Institute (JGI-PGF)"/>
            <person name="Walter F."/>
            <person name="Albersmeier A."/>
            <person name="Kalinowski J."/>
            <person name="Ruckert C."/>
        </authorList>
    </citation>
    <scope>NUCLEOTIDE SEQUENCE</scope>
    <source>
        <strain evidence="3">CCM 7086</strain>
    </source>
</reference>
<feature type="domain" description="FecR protein" evidence="1">
    <location>
        <begin position="118"/>
        <end position="215"/>
    </location>
</feature>
<dbReference type="Gene3D" id="3.55.50.30">
    <property type="match status" value="1"/>
</dbReference>
<dbReference type="PANTHER" id="PTHR30273">
    <property type="entry name" value="PERIPLASMIC SIGNAL SENSOR AND SIGMA FACTOR ACTIVATOR FECR-RELATED"/>
    <property type="match status" value="1"/>
</dbReference>
<dbReference type="Pfam" id="PF16220">
    <property type="entry name" value="DUF4880"/>
    <property type="match status" value="1"/>
</dbReference>
<dbReference type="InterPro" id="IPR006860">
    <property type="entry name" value="FecR"/>
</dbReference>
<gene>
    <name evidence="3" type="ORF">GCM10007205_03460</name>
</gene>